<dbReference type="AlphaFoldDB" id="A0A8C1BGS4"/>
<evidence type="ECO:0000256" key="6">
    <source>
        <dbReference type="SAM" id="Phobius"/>
    </source>
</evidence>
<keyword evidence="8" id="KW-1185">Reference proteome</keyword>
<keyword evidence="2 6" id="KW-0812">Transmembrane</keyword>
<evidence type="ECO:0000256" key="4">
    <source>
        <dbReference type="ARBA" id="ARBA00023136"/>
    </source>
</evidence>
<evidence type="ECO:0000256" key="5">
    <source>
        <dbReference type="SAM" id="MobiDB-lite"/>
    </source>
</evidence>
<feature type="transmembrane region" description="Helical" evidence="6">
    <location>
        <begin position="40"/>
        <end position="58"/>
    </location>
</feature>
<name>A0A8C1BGS4_CYPCA</name>
<dbReference type="PANTHER" id="PTHR16100">
    <property type="entry name" value="PHOSPHOINOSITIDE-INTERACTING PROTEIN FAMILY MEMBER"/>
    <property type="match status" value="1"/>
</dbReference>
<evidence type="ECO:0008006" key="9">
    <source>
        <dbReference type="Google" id="ProtNLM"/>
    </source>
</evidence>
<evidence type="ECO:0000313" key="8">
    <source>
        <dbReference type="Proteomes" id="UP001108240"/>
    </source>
</evidence>
<dbReference type="Pfam" id="PF15099">
    <property type="entry name" value="PIRT"/>
    <property type="match status" value="1"/>
</dbReference>
<dbReference type="GeneTree" id="ENSGT00940000177425"/>
<dbReference type="Proteomes" id="UP001108240">
    <property type="component" value="Unplaced"/>
</dbReference>
<organism evidence="7 8">
    <name type="scientific">Cyprinus carpio carpio</name>
    <dbReference type="NCBI Taxonomy" id="630221"/>
    <lineage>
        <taxon>Eukaryota</taxon>
        <taxon>Metazoa</taxon>
        <taxon>Chordata</taxon>
        <taxon>Craniata</taxon>
        <taxon>Vertebrata</taxon>
        <taxon>Euteleostomi</taxon>
        <taxon>Actinopterygii</taxon>
        <taxon>Neopterygii</taxon>
        <taxon>Teleostei</taxon>
        <taxon>Ostariophysi</taxon>
        <taxon>Cypriniformes</taxon>
        <taxon>Cyprinidae</taxon>
        <taxon>Cyprininae</taxon>
        <taxon>Cyprinus</taxon>
    </lineage>
</organism>
<evidence type="ECO:0000256" key="3">
    <source>
        <dbReference type="ARBA" id="ARBA00022989"/>
    </source>
</evidence>
<keyword evidence="3 6" id="KW-1133">Transmembrane helix</keyword>
<sequence length="111" mass="12393">MHNMDQCDLSEDVTQQTVSSPLRDPEPRDPSCWTYYHKPIFILIAGGLALAAGFVIILNSRGLFTSNSTDTMPVDDEMGPLCLSLGLMFAVLGVVWTLIIKENVKHKRRMI</sequence>
<feature type="region of interest" description="Disordered" evidence="5">
    <location>
        <begin position="1"/>
        <end position="29"/>
    </location>
</feature>
<evidence type="ECO:0000256" key="1">
    <source>
        <dbReference type="ARBA" id="ARBA00004141"/>
    </source>
</evidence>
<feature type="transmembrane region" description="Helical" evidence="6">
    <location>
        <begin position="78"/>
        <end position="100"/>
    </location>
</feature>
<dbReference type="InterPro" id="IPR028068">
    <property type="entry name" value="PIRT"/>
</dbReference>
<dbReference type="Ensembl" id="ENSCCRT00000034923.2">
    <property type="protein sequence ID" value="ENSCCRP00000032208.2"/>
    <property type="gene ID" value="ENSCCRG00000017328.2"/>
</dbReference>
<dbReference type="GO" id="GO:0005886">
    <property type="term" value="C:plasma membrane"/>
    <property type="evidence" value="ECO:0007669"/>
    <property type="project" value="TreeGrafter"/>
</dbReference>
<dbReference type="OMA" id="VWTLIIK"/>
<keyword evidence="4 6" id="KW-0472">Membrane</keyword>
<reference evidence="7" key="2">
    <citation type="submission" date="2025-09" db="UniProtKB">
        <authorList>
            <consortium name="Ensembl"/>
        </authorList>
    </citation>
    <scope>IDENTIFICATION</scope>
</reference>
<protein>
    <recommendedName>
        <fullName evidence="9">Phosphoinositide-interacting protein</fullName>
    </recommendedName>
</protein>
<dbReference type="PANTHER" id="PTHR16100:SF3">
    <property type="match status" value="1"/>
</dbReference>
<reference evidence="7" key="1">
    <citation type="submission" date="2025-08" db="UniProtKB">
        <authorList>
            <consortium name="Ensembl"/>
        </authorList>
    </citation>
    <scope>IDENTIFICATION</scope>
</reference>
<comment type="subcellular location">
    <subcellularLocation>
        <location evidence="1">Membrane</location>
        <topology evidence="1">Multi-pass membrane protein</topology>
    </subcellularLocation>
</comment>
<evidence type="ECO:0000313" key="7">
    <source>
        <dbReference type="Ensembl" id="ENSCCRP00000032208.2"/>
    </source>
</evidence>
<evidence type="ECO:0000256" key="2">
    <source>
        <dbReference type="ARBA" id="ARBA00022692"/>
    </source>
</evidence>
<accession>A0A8C1BGS4</accession>
<proteinExistence type="predicted"/>